<dbReference type="SUPFAM" id="SSF46548">
    <property type="entry name" value="alpha-helical ferredoxin"/>
    <property type="match status" value="1"/>
</dbReference>
<feature type="domain" description="4Fe-4S ferredoxin-type" evidence="6">
    <location>
        <begin position="2"/>
        <end position="31"/>
    </location>
</feature>
<evidence type="ECO:0000256" key="1">
    <source>
        <dbReference type="ARBA" id="ARBA00022485"/>
    </source>
</evidence>
<dbReference type="PANTHER" id="PTHR32479">
    <property type="entry name" value="GLYCOLATE OXIDASE IRON-SULFUR SUBUNIT"/>
    <property type="match status" value="1"/>
</dbReference>
<dbReference type="InterPro" id="IPR004017">
    <property type="entry name" value="Cys_rich_dom"/>
</dbReference>
<dbReference type="InterPro" id="IPR017896">
    <property type="entry name" value="4Fe4S_Fe-S-bd"/>
</dbReference>
<reference evidence="7 8" key="1">
    <citation type="submission" date="2024-09" db="EMBL/GenBank/DDBJ databases">
        <title>Laminarin stimulates single cell rates of sulfate reduction while oxygen inhibits transcriptomic activity in coastal marine sediment.</title>
        <authorList>
            <person name="Lindsay M."/>
            <person name="Orcutt B."/>
            <person name="Emerson D."/>
            <person name="Stepanauskas R."/>
            <person name="D'Angelo T."/>
        </authorList>
    </citation>
    <scope>NUCLEOTIDE SEQUENCE [LARGE SCALE GENOMIC DNA]</scope>
    <source>
        <strain evidence="7">SAG AM-311-K15</strain>
    </source>
</reference>
<dbReference type="PROSITE" id="PS51379">
    <property type="entry name" value="4FE4S_FER_2"/>
    <property type="match status" value="2"/>
</dbReference>
<dbReference type="Proteomes" id="UP001594351">
    <property type="component" value="Unassembled WGS sequence"/>
</dbReference>
<comment type="caution">
    <text evidence="7">The sequence shown here is derived from an EMBL/GenBank/DDBJ whole genome shotgun (WGS) entry which is preliminary data.</text>
</comment>
<keyword evidence="7" id="KW-0560">Oxidoreductase</keyword>
<gene>
    <name evidence="7" type="ORF">ACFL27_09050</name>
</gene>
<keyword evidence="3" id="KW-0677">Repeat</keyword>
<protein>
    <submittedName>
        <fullName evidence="7">Anaerobic glycerol-3-phosphate dehydrogenase subunit C</fullName>
        <ecNumber evidence="7">1.1.5.3</ecNumber>
    </submittedName>
</protein>
<dbReference type="PANTHER" id="PTHR32479:SF19">
    <property type="entry name" value="ANAEROBIC GLYCEROL-3-PHOSPHATE DEHYDROGENASE SUBUNIT C"/>
    <property type="match status" value="1"/>
</dbReference>
<accession>A0ABV6YVU6</accession>
<dbReference type="GO" id="GO:0004368">
    <property type="term" value="F:glycerol-3-phosphate dehydrogenase (quinone) activity"/>
    <property type="evidence" value="ECO:0007669"/>
    <property type="project" value="UniProtKB-EC"/>
</dbReference>
<dbReference type="Gene3D" id="1.10.1060.10">
    <property type="entry name" value="Alpha-helical ferredoxin"/>
    <property type="match status" value="1"/>
</dbReference>
<name>A0ABV6YVU6_UNCC1</name>
<feature type="domain" description="4Fe-4S ferredoxin-type" evidence="6">
    <location>
        <begin position="48"/>
        <end position="78"/>
    </location>
</feature>
<dbReference type="NCBIfam" id="NF008369">
    <property type="entry name" value="PRK11168.1"/>
    <property type="match status" value="1"/>
</dbReference>
<proteinExistence type="predicted"/>
<keyword evidence="8" id="KW-1185">Reference proteome</keyword>
<evidence type="ECO:0000259" key="6">
    <source>
        <dbReference type="PROSITE" id="PS51379"/>
    </source>
</evidence>
<keyword evidence="1" id="KW-0004">4Fe-4S</keyword>
<evidence type="ECO:0000313" key="8">
    <source>
        <dbReference type="Proteomes" id="UP001594351"/>
    </source>
</evidence>
<dbReference type="EMBL" id="JBHPBY010000091">
    <property type="protein sequence ID" value="MFC1850324.1"/>
    <property type="molecule type" value="Genomic_DNA"/>
</dbReference>
<evidence type="ECO:0000256" key="5">
    <source>
        <dbReference type="ARBA" id="ARBA00023014"/>
    </source>
</evidence>
<keyword evidence="4" id="KW-0408">Iron</keyword>
<keyword evidence="2" id="KW-0479">Metal-binding</keyword>
<dbReference type="PROSITE" id="PS00198">
    <property type="entry name" value="4FE4S_FER_1"/>
    <property type="match status" value="2"/>
</dbReference>
<dbReference type="Pfam" id="PF02754">
    <property type="entry name" value="CCG"/>
    <property type="match status" value="2"/>
</dbReference>
<evidence type="ECO:0000256" key="4">
    <source>
        <dbReference type="ARBA" id="ARBA00023004"/>
    </source>
</evidence>
<dbReference type="InterPro" id="IPR009051">
    <property type="entry name" value="Helical_ferredxn"/>
</dbReference>
<organism evidence="7 8">
    <name type="scientific">candidate division CSSED10-310 bacterium</name>
    <dbReference type="NCBI Taxonomy" id="2855610"/>
    <lineage>
        <taxon>Bacteria</taxon>
        <taxon>Bacteria division CSSED10-310</taxon>
    </lineage>
</organism>
<evidence type="ECO:0000256" key="2">
    <source>
        <dbReference type="ARBA" id="ARBA00022723"/>
    </source>
</evidence>
<dbReference type="EC" id="1.1.5.3" evidence="7"/>
<dbReference type="InterPro" id="IPR017900">
    <property type="entry name" value="4Fe4S_Fe_S_CS"/>
</dbReference>
<dbReference type="Pfam" id="PF13183">
    <property type="entry name" value="Fer4_8"/>
    <property type="match status" value="1"/>
</dbReference>
<keyword evidence="5" id="KW-0411">Iron-sulfur</keyword>
<evidence type="ECO:0000256" key="3">
    <source>
        <dbReference type="ARBA" id="ARBA00022737"/>
    </source>
</evidence>
<evidence type="ECO:0000313" key="7">
    <source>
        <dbReference type="EMBL" id="MFC1850324.1"/>
    </source>
</evidence>
<sequence length="394" mass="44484">MTVFGAGLDKCIKCSICVEHCPVYRVDRAFPGPKQSGPDSERFRHHRETWHEDWLASCSHCTLCETACPSGVPIASIILASQARQIEREGKKPVHRLLASPSFFGKLAMLAPWMVNFSLRLKVTRRFMKMIFGIDPELPFPAYKRFSFQRRQKQQPEKVLYFHGCTVRYNQPEIYQILSSLLEKLNVEIIIPPQDCCGLPKLCNSEISAARKLARKQIDSFSAAPWAHLPIIYNCTSCGHTLANEWAQFADERQKFESFAQRLFNIHEFLMDLLETRKPVNLWSRKKIVVAYHTPCHLRSLGIGLPGARILRLIPALELHVLNTGCCGLSGTYGYKPGRGDIARQIGDEVATAIKKIRPDFIVTDCGSCRLQLQSLTSIQAKDPLEIVASAMVS</sequence>